<organism evidence="1">
    <name type="scientific">Salmonella newport</name>
    <dbReference type="NCBI Taxonomy" id="108619"/>
    <lineage>
        <taxon>Bacteria</taxon>
        <taxon>Pseudomonadati</taxon>
        <taxon>Pseudomonadota</taxon>
        <taxon>Gammaproteobacteria</taxon>
        <taxon>Enterobacterales</taxon>
        <taxon>Enterobacteriaceae</taxon>
        <taxon>Salmonella</taxon>
    </lineage>
</organism>
<dbReference type="EMBL" id="AAHWTY010000196">
    <property type="protein sequence ID" value="ECB1916122.1"/>
    <property type="molecule type" value="Genomic_DNA"/>
</dbReference>
<dbReference type="AlphaFoldDB" id="A0A5X8Y1P2"/>
<sequence length="39" mass="4325">IIFDSDDTLTGSAELLPCIEQALNDVRTLHCLRLLLSPQ</sequence>
<protein>
    <submittedName>
        <fullName evidence="1">DUF957 domain-containing protein</fullName>
    </submittedName>
</protein>
<gene>
    <name evidence="1" type="ORF">EVG73_27975</name>
</gene>
<comment type="caution">
    <text evidence="1">The sequence shown here is derived from an EMBL/GenBank/DDBJ whole genome shotgun (WGS) entry which is preliminary data.</text>
</comment>
<accession>A0A5X8Y1P2</accession>
<dbReference type="AntiFam" id="ANF00264">
    <property type="entry name" value="Spurious protein deried frameshifted phage protein"/>
</dbReference>
<name>A0A5X8Y1P2_SALNE</name>
<feature type="non-terminal residue" evidence="1">
    <location>
        <position position="1"/>
    </location>
</feature>
<reference evidence="1" key="1">
    <citation type="submission" date="2019-01" db="EMBL/GenBank/DDBJ databases">
        <authorList>
            <person name="Ashton P.M."/>
            <person name="Dallman T."/>
            <person name="Nair S."/>
            <person name="De Pinna E."/>
            <person name="Peters T."/>
            <person name="Grant K."/>
        </authorList>
    </citation>
    <scope>NUCLEOTIDE SEQUENCE</scope>
    <source>
        <strain evidence="1">500372</strain>
    </source>
</reference>
<proteinExistence type="predicted"/>
<evidence type="ECO:0000313" key="1">
    <source>
        <dbReference type="EMBL" id="ECB1916122.1"/>
    </source>
</evidence>